<dbReference type="EMBL" id="LT608148">
    <property type="protein sequence ID" value="SCM25284.1"/>
    <property type="molecule type" value="Genomic_DNA"/>
</dbReference>
<dbReference type="GO" id="GO:0004439">
    <property type="term" value="F:phosphatidylinositol-4,5-bisphosphate 5-phosphatase activity"/>
    <property type="evidence" value="ECO:0007669"/>
    <property type="project" value="UniProtKB-EC"/>
</dbReference>
<dbReference type="VEuPathDB" id="PlasmoDB:PBANKA_1227700"/>
<feature type="transmembrane region" description="Helical" evidence="4">
    <location>
        <begin position="730"/>
        <end position="748"/>
    </location>
</feature>
<feature type="domain" description="SAC" evidence="5">
    <location>
        <begin position="135"/>
        <end position="474"/>
    </location>
</feature>
<dbReference type="GO" id="GO:0043813">
    <property type="term" value="F:phosphatidylinositol-3,5-bisphosphate 5-phosphatase activity"/>
    <property type="evidence" value="ECO:0007669"/>
    <property type="project" value="InterPro"/>
</dbReference>
<keyword evidence="3 4" id="KW-0472">Membrane</keyword>
<evidence type="ECO:0000256" key="3">
    <source>
        <dbReference type="ARBA" id="ARBA00023136"/>
    </source>
</evidence>
<dbReference type="PROSITE" id="PS50275">
    <property type="entry name" value="SAC"/>
    <property type="match status" value="1"/>
</dbReference>
<keyword evidence="4" id="KW-0812">Transmembrane</keyword>
<protein>
    <submittedName>
        <fullName evidence="6">Inositol 5-phosphatase, putative</fullName>
        <ecNumber evidence="6">3.1.3.36</ecNumber>
    </submittedName>
</protein>
<dbReference type="EC" id="3.1.3.36" evidence="6"/>
<sequence length="1508" mass="181549">MYSSSPIIYKKFKIYNNRDVIIIVGINKKEDAYSICELKRDKKIEIKKYYEIFGKTNYRNLIKKKKGEYLCRCEGILGCIQFLNYPYLYVVTDKEKIGVLFNEHAIYSVKNVLLIPFKETVFEKTNHENNLVQIFYNSANHKYLYFSYTYNLANSLQNNYFIQKEYLKGNIIYNRKYKNNYIWNFYHCKSFLKKNIFICLFVINGYLIQSKIQFSGKYVDITFVARRSYKYAGTRYRKRGINYNGFSANEVESEIILHEKNNISNGILSYVHLRGSVPILWNQSINYKLLKKPKIKCLKTDINFICTKKHFSYLFKKYGYPITVVNLLSKNKYSDENLLSNTYKTCINAINKYIPSTIRILYKHIDLRKSYKIGTKFAQYNLKLLFKFSLNNIGFFFTHNNQVLSMQRGVLRFNCVDCIDRTNAAQIFINIYMFIKFITLINVLKKSDLFISDLKQLFQMCEQLGDAVAKQYAGSMAHKKYTSEQYTNFFIQTKELFTSIKRYYISSFNDLEKQNSINLYLGVIKSKLNEISNAHYLDTYIHNSFFKDFGNDKYWWVLPLEHFYYKVESLLDGPFDRCEKGKKKKKKKLCRHKKKTKLYISKLSLHLKGYTKIVKNINANLKFYNCYSKTNVFKNMYNANNILNIFLKQNSILNLEKYSNINNITKVKRPQGIYTKNNIVNNNQIIFNFFKEICYTFEYYNVYKNNFNKFFKNKNIFRLKIWRLIACYNYLNYLKIFFQFFFLVYYSFCSKYNVIQVYLEHLRIISEWQTIQLSHHETPQTNKTNEINKDKYYLYSDGNNYSQSSFDEESCIVRKKKKKKKLCRHKKKTKLYISKLSLHLKGYTKIVKNINANLKFYNCYSKTNVFKNMYNANNILNIFLKQNSILNLEKYSNINNITKVKRPQGIYTKNNIVNNNQIIFNFFKEICYTFEYYNVYKNNFNKFFKNKNIFRLKIWRLIACYNYLNYLKIFFQFFFLVYYSFCSKYNVIQVYLEHLRIISEWQTIQLSHHETPQTNKTNEINKDKYYLYSDGNNYSQSSFDEESCIVNRIDNLFHISSQFNSYKNDVENIIEQFKKRGNMAIVLHSYINYFYINKFNYNYFILNLSYISEEDNQAVSENRVKNSNDKISHINCENQMDVQTKKKKKKNTELFNEIAMSCSNYQIKGLYAFSSKIIHKKKYYCGKKNDLKSKLIFSANYCFKKKSKLILDNHKKKKKTIINLPRVYSPIYFNVKLLKYFMFVHYYSSSNYNNLANVKKKIGIIDMGKNKDLVEIQNANNIHKSNKAITFYNIQFYLKKIIGMHNGCNINTFFNELYMSYIYSCHYYKKFNLNFQRDIKTLFYNTTNSINNCNNNNNDNNEKKASNIKSEKIQFLHEYNSFENILKEKKKIKLIDEKIHNEINHHYQLANKYMSIDSFQKKYYHEMKYFQEKDQKIKNYFKKNTKLCNISNKNDHSTKIVEFIENVKLINKKQVYKWEHKNVENFNSLYDKLENKMNYHDYCDPLRRKIFA</sequence>
<evidence type="ECO:0000259" key="5">
    <source>
        <dbReference type="PROSITE" id="PS50275"/>
    </source>
</evidence>
<dbReference type="InterPro" id="IPR043573">
    <property type="entry name" value="Fig4-like"/>
</dbReference>
<reference evidence="6 7" key="1">
    <citation type="submission" date="2016-08" db="EMBL/GenBank/DDBJ databases">
        <authorList>
            <consortium name="Pathogen Informatics"/>
        </authorList>
    </citation>
    <scope>NUCLEOTIDE SEQUENCE [LARGE SCALE GENOMIC DNA]</scope>
    <source>
        <strain evidence="6 7">NK65 ny</strain>
    </source>
</reference>
<keyword evidence="2 6" id="KW-0378">Hydrolase</keyword>
<dbReference type="InterPro" id="IPR002013">
    <property type="entry name" value="SAC_dom"/>
</dbReference>
<accession>A0A1C6YPF5</accession>
<name>A0A1C6YPF5_PLABE</name>
<dbReference type="Proteomes" id="UP000516480">
    <property type="component" value="Chromosome 12"/>
</dbReference>
<evidence type="ECO:0000256" key="2">
    <source>
        <dbReference type="ARBA" id="ARBA00022801"/>
    </source>
</evidence>
<organism evidence="6 7">
    <name type="scientific">Plasmodium berghei</name>
    <dbReference type="NCBI Taxonomy" id="5821"/>
    <lineage>
        <taxon>Eukaryota</taxon>
        <taxon>Sar</taxon>
        <taxon>Alveolata</taxon>
        <taxon>Apicomplexa</taxon>
        <taxon>Aconoidasida</taxon>
        <taxon>Haemosporida</taxon>
        <taxon>Plasmodiidae</taxon>
        <taxon>Plasmodium</taxon>
        <taxon>Plasmodium (Vinckeia)</taxon>
    </lineage>
</organism>
<dbReference type="GO" id="GO:0046856">
    <property type="term" value="P:phosphatidylinositol dephosphorylation"/>
    <property type="evidence" value="ECO:0007669"/>
    <property type="project" value="InterPro"/>
</dbReference>
<dbReference type="GO" id="GO:0012505">
    <property type="term" value="C:endomembrane system"/>
    <property type="evidence" value="ECO:0007669"/>
    <property type="project" value="UniProtKB-SubCell"/>
</dbReference>
<keyword evidence="4" id="KW-1133">Transmembrane helix</keyword>
<dbReference type="PANTHER" id="PTHR45738:SF5">
    <property type="entry name" value="POLYPHOSPHOINOSITIDE PHOSPHATASE"/>
    <property type="match status" value="1"/>
</dbReference>
<gene>
    <name evidence="6" type="ORF">PBNK65NY_000331100</name>
</gene>
<dbReference type="Pfam" id="PF02383">
    <property type="entry name" value="Syja_N"/>
    <property type="match status" value="1"/>
</dbReference>
<feature type="transmembrane region" description="Helical" evidence="4">
    <location>
        <begin position="954"/>
        <end position="981"/>
    </location>
</feature>
<proteinExistence type="predicted"/>
<evidence type="ECO:0000313" key="6">
    <source>
        <dbReference type="EMBL" id="SCM25284.1"/>
    </source>
</evidence>
<dbReference type="PANTHER" id="PTHR45738">
    <property type="entry name" value="POLYPHOSPHOINOSITIDE PHOSPHATASE"/>
    <property type="match status" value="1"/>
</dbReference>
<evidence type="ECO:0000256" key="4">
    <source>
        <dbReference type="SAM" id="Phobius"/>
    </source>
</evidence>
<comment type="subcellular location">
    <subcellularLocation>
        <location evidence="1">Endomembrane system</location>
    </subcellularLocation>
</comment>
<evidence type="ECO:0000313" key="7">
    <source>
        <dbReference type="Proteomes" id="UP000516480"/>
    </source>
</evidence>
<evidence type="ECO:0000256" key="1">
    <source>
        <dbReference type="ARBA" id="ARBA00004308"/>
    </source>
</evidence>